<evidence type="ECO:0000313" key="5">
    <source>
        <dbReference type="EMBL" id="MBE9212737.1"/>
    </source>
</evidence>
<dbReference type="EMBL" id="JADEWL010000018">
    <property type="protein sequence ID" value="MBE9212737.1"/>
    <property type="molecule type" value="Genomic_DNA"/>
</dbReference>
<dbReference type="RefSeq" id="WP_193918956.1">
    <property type="nucleotide sequence ID" value="NZ_JADEWL010000018.1"/>
</dbReference>
<dbReference type="InterPro" id="IPR011604">
    <property type="entry name" value="PDDEXK-like_dom_sf"/>
</dbReference>
<comment type="caution">
    <text evidence="5">The sequence shown here is derived from an EMBL/GenBank/DDBJ whole genome shotgun (WGS) entry which is preliminary data.</text>
</comment>
<dbReference type="Pfam" id="PF12705">
    <property type="entry name" value="PDDEXK_1"/>
    <property type="match status" value="1"/>
</dbReference>
<dbReference type="GO" id="GO:0004386">
    <property type="term" value="F:helicase activity"/>
    <property type="evidence" value="ECO:0007669"/>
    <property type="project" value="UniProtKB-KW"/>
</dbReference>
<keyword evidence="2" id="KW-0378">Hydrolase</keyword>
<keyword evidence="2" id="KW-0347">Helicase</keyword>
<dbReference type="InterPro" id="IPR038726">
    <property type="entry name" value="PDDEXK_AddAB-type"/>
</dbReference>
<feature type="domain" description="PD-(D/E)XK endonuclease-like" evidence="4">
    <location>
        <begin position="14"/>
        <end position="256"/>
    </location>
</feature>
<gene>
    <name evidence="5" type="ORF">IQ247_08535</name>
</gene>
<accession>A0A8J7K0N9</accession>
<keyword evidence="3" id="KW-0234">DNA repair</keyword>
<evidence type="ECO:0000313" key="6">
    <source>
        <dbReference type="Proteomes" id="UP000620559"/>
    </source>
</evidence>
<reference evidence="5" key="1">
    <citation type="submission" date="2020-10" db="EMBL/GenBank/DDBJ databases">
        <authorList>
            <person name="Castelo-Branco R."/>
            <person name="Eusebio N."/>
            <person name="Adriana R."/>
            <person name="Vieira A."/>
            <person name="Brugerolle De Fraissinette N."/>
            <person name="Rezende De Castro R."/>
            <person name="Schneider M.P."/>
            <person name="Vasconcelos V."/>
            <person name="Leao P.N."/>
        </authorList>
    </citation>
    <scope>NUCLEOTIDE SEQUENCE</scope>
    <source>
        <strain evidence="5">LEGE 06105</strain>
    </source>
</reference>
<dbReference type="Gene3D" id="3.90.320.10">
    <property type="match status" value="1"/>
</dbReference>
<evidence type="ECO:0000256" key="1">
    <source>
        <dbReference type="ARBA" id="ARBA00022763"/>
    </source>
</evidence>
<keyword evidence="6" id="KW-1185">Reference proteome</keyword>
<evidence type="ECO:0000259" key="4">
    <source>
        <dbReference type="Pfam" id="PF12705"/>
    </source>
</evidence>
<evidence type="ECO:0000256" key="2">
    <source>
        <dbReference type="ARBA" id="ARBA00022806"/>
    </source>
</evidence>
<keyword evidence="2" id="KW-0547">Nucleotide-binding</keyword>
<name>A0A8J7K0N9_9CYAN</name>
<sequence length="291" mass="34311">MISITNLPQNQLLRISQGQLNLLERCPREFQHTYLEQLRPPINPENQEKQLQGSRFHLLMQQQEMGLEIDKFLQADENDKKDHDILQLQNWIKAFAIAAPEILTEEIANSETFRESEHYRTLQVENYLLTAIYDLLIANPEQAEIFDWKTYPKPESKRKLQYNWQTRLYLYLLAETSDYPPEKISMTYWFVQSQSKPHNIKFSYNSSQHQQTKKKLNQHLNRLTQWLEAYQQGEQFPQLSEGSKTCNYCQYASRCQRQIVVSDTKSSSENLPGVDVRLVNLANIQEVPIKG</sequence>
<dbReference type="AlphaFoldDB" id="A0A8J7K0N9"/>
<dbReference type="Proteomes" id="UP000620559">
    <property type="component" value="Unassembled WGS sequence"/>
</dbReference>
<proteinExistence type="predicted"/>
<organism evidence="5 6">
    <name type="scientific">Plectonema cf. radiosum LEGE 06105</name>
    <dbReference type="NCBI Taxonomy" id="945769"/>
    <lineage>
        <taxon>Bacteria</taxon>
        <taxon>Bacillati</taxon>
        <taxon>Cyanobacteriota</taxon>
        <taxon>Cyanophyceae</taxon>
        <taxon>Oscillatoriophycideae</taxon>
        <taxon>Oscillatoriales</taxon>
        <taxon>Microcoleaceae</taxon>
        <taxon>Plectonema</taxon>
    </lineage>
</organism>
<dbReference type="GO" id="GO:0006281">
    <property type="term" value="P:DNA repair"/>
    <property type="evidence" value="ECO:0007669"/>
    <property type="project" value="UniProtKB-KW"/>
</dbReference>
<evidence type="ECO:0000256" key="3">
    <source>
        <dbReference type="ARBA" id="ARBA00023204"/>
    </source>
</evidence>
<keyword evidence="1" id="KW-0227">DNA damage</keyword>
<protein>
    <submittedName>
        <fullName evidence="5">PD-(D/E)XK nuclease family protein</fullName>
    </submittedName>
</protein>
<keyword evidence="2" id="KW-0067">ATP-binding</keyword>